<dbReference type="Pfam" id="PF00089">
    <property type="entry name" value="Trypsin"/>
    <property type="match status" value="1"/>
</dbReference>
<evidence type="ECO:0000256" key="3">
    <source>
        <dbReference type="ARBA" id="ARBA00022825"/>
    </source>
</evidence>
<reference evidence="7" key="1">
    <citation type="submission" date="2022-08" db="UniProtKB">
        <authorList>
            <consortium name="EnsemblMetazoa"/>
        </authorList>
    </citation>
    <scope>IDENTIFICATION</scope>
    <source>
        <strain evidence="7">Israel</strain>
    </source>
</reference>
<evidence type="ECO:0000313" key="7">
    <source>
        <dbReference type="EnsemblMetazoa" id="PPAI010662-PA"/>
    </source>
</evidence>
<organism evidence="7 8">
    <name type="scientific">Phlebotomus papatasi</name>
    <name type="common">Sandfly</name>
    <dbReference type="NCBI Taxonomy" id="29031"/>
    <lineage>
        <taxon>Eukaryota</taxon>
        <taxon>Metazoa</taxon>
        <taxon>Ecdysozoa</taxon>
        <taxon>Arthropoda</taxon>
        <taxon>Hexapoda</taxon>
        <taxon>Insecta</taxon>
        <taxon>Pterygota</taxon>
        <taxon>Neoptera</taxon>
        <taxon>Endopterygota</taxon>
        <taxon>Diptera</taxon>
        <taxon>Nematocera</taxon>
        <taxon>Psychodoidea</taxon>
        <taxon>Psychodidae</taxon>
        <taxon>Phlebotomus</taxon>
        <taxon>Phlebotomus</taxon>
    </lineage>
</organism>
<evidence type="ECO:0000313" key="8">
    <source>
        <dbReference type="Proteomes" id="UP000092462"/>
    </source>
</evidence>
<dbReference type="VEuPathDB" id="VectorBase:PPAPM1_005922"/>
<dbReference type="EMBL" id="AJVK01018912">
    <property type="status" value="NOT_ANNOTATED_CDS"/>
    <property type="molecule type" value="Genomic_DNA"/>
</dbReference>
<keyword evidence="5" id="KW-1015">Disulfide bond</keyword>
<keyword evidence="8" id="KW-1185">Reference proteome</keyword>
<dbReference type="GO" id="GO:0006508">
    <property type="term" value="P:proteolysis"/>
    <property type="evidence" value="ECO:0007669"/>
    <property type="project" value="UniProtKB-KW"/>
</dbReference>
<comment type="similarity">
    <text evidence="6">Belongs to the peptidase S1 family. CLIP subfamily.</text>
</comment>
<dbReference type="PANTHER" id="PTHR24276">
    <property type="entry name" value="POLYSERASE-RELATED"/>
    <property type="match status" value="1"/>
</dbReference>
<evidence type="ECO:0000256" key="6">
    <source>
        <dbReference type="ARBA" id="ARBA00024195"/>
    </source>
</evidence>
<sequence length="177" mass="19407">MTCSGSAVSDNTILSSGYCVMGRGNVEVLVRPEGITLNDSGNIYFANRIVFTPNEDPTTMSNGYVLLTVDRDLYGGEGFKAPDLADDDMTVASGDICTTARRSASYSAYYYWPEFEYYNVKIIDDAQCEELFMEQYTDDFICVGAIDPTAQFPDNQCQTETGAPLVCADKLFAIATC</sequence>
<keyword evidence="4" id="KW-0865">Zymogen</keyword>
<dbReference type="AlphaFoldDB" id="A0A1B0DQ72"/>
<proteinExistence type="inferred from homology"/>
<keyword evidence="2" id="KW-0378">Hydrolase</keyword>
<name>A0A1B0DQ72_PHLPP</name>
<keyword evidence="1" id="KW-0645">Protease</keyword>
<dbReference type="SUPFAM" id="SSF50494">
    <property type="entry name" value="Trypsin-like serine proteases"/>
    <property type="match status" value="1"/>
</dbReference>
<keyword evidence="3" id="KW-0720">Serine protease</keyword>
<dbReference type="InterPro" id="IPR009003">
    <property type="entry name" value="Peptidase_S1_PA"/>
</dbReference>
<dbReference type="InterPro" id="IPR050430">
    <property type="entry name" value="Peptidase_S1"/>
</dbReference>
<evidence type="ECO:0000256" key="4">
    <source>
        <dbReference type="ARBA" id="ARBA00023145"/>
    </source>
</evidence>
<dbReference type="InterPro" id="IPR001254">
    <property type="entry name" value="Trypsin_dom"/>
</dbReference>
<dbReference type="PANTHER" id="PTHR24276:SF97">
    <property type="entry name" value="GH13245P2-RELATED"/>
    <property type="match status" value="1"/>
</dbReference>
<dbReference type="Gene3D" id="2.40.10.10">
    <property type="entry name" value="Trypsin-like serine proteases"/>
    <property type="match status" value="1"/>
</dbReference>
<dbReference type="PROSITE" id="PS50240">
    <property type="entry name" value="TRYPSIN_DOM"/>
    <property type="match status" value="1"/>
</dbReference>
<dbReference type="InterPro" id="IPR043504">
    <property type="entry name" value="Peptidase_S1_PA_chymotrypsin"/>
</dbReference>
<dbReference type="Proteomes" id="UP000092462">
    <property type="component" value="Unassembled WGS sequence"/>
</dbReference>
<dbReference type="VEuPathDB" id="VectorBase:PPAI010662"/>
<evidence type="ECO:0000256" key="1">
    <source>
        <dbReference type="ARBA" id="ARBA00022670"/>
    </source>
</evidence>
<accession>A0A1B0DQ72</accession>
<evidence type="ECO:0000256" key="2">
    <source>
        <dbReference type="ARBA" id="ARBA00022801"/>
    </source>
</evidence>
<protein>
    <submittedName>
        <fullName evidence="7">Uncharacterized protein</fullName>
    </submittedName>
</protein>
<dbReference type="EnsemblMetazoa" id="PPAI010662-RA">
    <property type="protein sequence ID" value="PPAI010662-PA"/>
    <property type="gene ID" value="PPAI010662"/>
</dbReference>
<dbReference type="GO" id="GO:0004252">
    <property type="term" value="F:serine-type endopeptidase activity"/>
    <property type="evidence" value="ECO:0007669"/>
    <property type="project" value="InterPro"/>
</dbReference>
<evidence type="ECO:0000256" key="5">
    <source>
        <dbReference type="ARBA" id="ARBA00023157"/>
    </source>
</evidence>